<organism evidence="12 13">
    <name type="scientific">Hibiscus sabdariffa</name>
    <name type="common">roselle</name>
    <dbReference type="NCBI Taxonomy" id="183260"/>
    <lineage>
        <taxon>Eukaryota</taxon>
        <taxon>Viridiplantae</taxon>
        <taxon>Streptophyta</taxon>
        <taxon>Embryophyta</taxon>
        <taxon>Tracheophyta</taxon>
        <taxon>Spermatophyta</taxon>
        <taxon>Magnoliopsida</taxon>
        <taxon>eudicotyledons</taxon>
        <taxon>Gunneridae</taxon>
        <taxon>Pentapetalae</taxon>
        <taxon>rosids</taxon>
        <taxon>malvids</taxon>
        <taxon>Malvales</taxon>
        <taxon>Malvaceae</taxon>
        <taxon>Malvoideae</taxon>
        <taxon>Hibiscus</taxon>
    </lineage>
</organism>
<keyword evidence="4 10" id="KW-0732">Signal</keyword>
<evidence type="ECO:0000256" key="2">
    <source>
        <dbReference type="ARBA" id="ARBA00022475"/>
    </source>
</evidence>
<dbReference type="PANTHER" id="PTHR33021:SF197">
    <property type="entry name" value="EARLY NODULIN-LIKE PROTEIN 13"/>
    <property type="match status" value="1"/>
</dbReference>
<evidence type="ECO:0000256" key="10">
    <source>
        <dbReference type="SAM" id="SignalP"/>
    </source>
</evidence>
<dbReference type="Gene3D" id="2.60.40.420">
    <property type="entry name" value="Cupredoxins - blue copper proteins"/>
    <property type="match status" value="1"/>
</dbReference>
<accession>A0ABR2SPJ3</accession>
<evidence type="ECO:0000313" key="13">
    <source>
        <dbReference type="Proteomes" id="UP001396334"/>
    </source>
</evidence>
<name>A0ABR2SPJ3_9ROSI</name>
<keyword evidence="13" id="KW-1185">Reference proteome</keyword>
<evidence type="ECO:0000256" key="8">
    <source>
        <dbReference type="ARBA" id="ARBA00023288"/>
    </source>
</evidence>
<keyword evidence="8" id="KW-0449">Lipoprotein</keyword>
<evidence type="ECO:0000256" key="7">
    <source>
        <dbReference type="ARBA" id="ARBA00023180"/>
    </source>
</evidence>
<evidence type="ECO:0000256" key="1">
    <source>
        <dbReference type="ARBA" id="ARBA00004609"/>
    </source>
</evidence>
<keyword evidence="2" id="KW-1003">Cell membrane</keyword>
<keyword evidence="5" id="KW-0472">Membrane</keyword>
<dbReference type="Proteomes" id="UP001396334">
    <property type="component" value="Unassembled WGS sequence"/>
</dbReference>
<evidence type="ECO:0000256" key="5">
    <source>
        <dbReference type="ARBA" id="ARBA00023136"/>
    </source>
</evidence>
<dbReference type="InterPro" id="IPR041846">
    <property type="entry name" value="ENL_dom"/>
</dbReference>
<evidence type="ECO:0000259" key="11">
    <source>
        <dbReference type="PROSITE" id="PS51485"/>
    </source>
</evidence>
<gene>
    <name evidence="12" type="ORF">V6N11_067020</name>
</gene>
<evidence type="ECO:0000256" key="9">
    <source>
        <dbReference type="ARBA" id="ARBA00035011"/>
    </source>
</evidence>
<evidence type="ECO:0000256" key="4">
    <source>
        <dbReference type="ARBA" id="ARBA00022729"/>
    </source>
</evidence>
<feature type="domain" description="Phytocyanin" evidence="11">
    <location>
        <begin position="20"/>
        <end position="124"/>
    </location>
</feature>
<proteinExistence type="inferred from homology"/>
<feature type="signal peptide" evidence="10">
    <location>
        <begin position="1"/>
        <end position="19"/>
    </location>
</feature>
<feature type="chain" id="PRO_5045717349" description="Phytocyanin domain-containing protein" evidence="10">
    <location>
        <begin position="20"/>
        <end position="175"/>
    </location>
</feature>
<dbReference type="InterPro" id="IPR039391">
    <property type="entry name" value="Phytocyanin-like"/>
</dbReference>
<comment type="subcellular location">
    <subcellularLocation>
        <location evidence="1">Cell membrane</location>
        <topology evidence="1">Lipid-anchor</topology>
        <topology evidence="1">GPI-anchor</topology>
    </subcellularLocation>
</comment>
<dbReference type="CDD" id="cd11019">
    <property type="entry name" value="OsENODL1_like"/>
    <property type="match status" value="1"/>
</dbReference>
<dbReference type="InterPro" id="IPR003245">
    <property type="entry name" value="Phytocyanin_dom"/>
</dbReference>
<keyword evidence="3" id="KW-0336">GPI-anchor</keyword>
<dbReference type="SUPFAM" id="SSF49503">
    <property type="entry name" value="Cupredoxins"/>
    <property type="match status" value="1"/>
</dbReference>
<dbReference type="EMBL" id="JBBPBN010000012">
    <property type="protein sequence ID" value="KAK9027177.1"/>
    <property type="molecule type" value="Genomic_DNA"/>
</dbReference>
<comment type="caution">
    <text evidence="12">The sequence shown here is derived from an EMBL/GenBank/DDBJ whole genome shotgun (WGS) entry which is preliminary data.</text>
</comment>
<evidence type="ECO:0000256" key="6">
    <source>
        <dbReference type="ARBA" id="ARBA00023157"/>
    </source>
</evidence>
<dbReference type="PROSITE" id="PS51485">
    <property type="entry name" value="PHYTOCYANIN"/>
    <property type="match status" value="1"/>
</dbReference>
<dbReference type="PANTHER" id="PTHR33021">
    <property type="entry name" value="BLUE COPPER PROTEIN"/>
    <property type="match status" value="1"/>
</dbReference>
<sequence length="175" mass="18791">MAAFPSLALFFLLLTFTEAKEILVGGKTHAWKIPSSQSDSLNRWAEKARFRLGDSLVWKYDGGKDSVLQLTREAYVSCNTSNPLAEYKDGDTKVRLLKSGPYFFISGAKGHCEQGQKVIVVVLSQKHRNVGISPAPSPAEFIEGPAVAPTSGGAALNLKAGLLVTLLGVLVLGLF</sequence>
<evidence type="ECO:0000256" key="3">
    <source>
        <dbReference type="ARBA" id="ARBA00022622"/>
    </source>
</evidence>
<protein>
    <recommendedName>
        <fullName evidence="11">Phytocyanin domain-containing protein</fullName>
    </recommendedName>
</protein>
<keyword evidence="6" id="KW-1015">Disulfide bond</keyword>
<dbReference type="InterPro" id="IPR008972">
    <property type="entry name" value="Cupredoxin"/>
</dbReference>
<reference evidence="12 13" key="1">
    <citation type="journal article" date="2024" name="G3 (Bethesda)">
        <title>Genome assembly of Hibiscus sabdariffa L. provides insights into metabolisms of medicinal natural products.</title>
        <authorList>
            <person name="Kim T."/>
        </authorList>
    </citation>
    <scope>NUCLEOTIDE SEQUENCE [LARGE SCALE GENOMIC DNA]</scope>
    <source>
        <strain evidence="12">TK-2024</strain>
        <tissue evidence="12">Old leaves</tissue>
    </source>
</reference>
<keyword evidence="7" id="KW-0325">Glycoprotein</keyword>
<dbReference type="Pfam" id="PF02298">
    <property type="entry name" value="Cu_bind_like"/>
    <property type="match status" value="1"/>
</dbReference>
<evidence type="ECO:0000313" key="12">
    <source>
        <dbReference type="EMBL" id="KAK9027177.1"/>
    </source>
</evidence>
<comment type="similarity">
    <text evidence="9">Belongs to the early nodulin-like (ENODL) family.</text>
</comment>